<dbReference type="GO" id="GO:0016791">
    <property type="term" value="F:phosphatase activity"/>
    <property type="evidence" value="ECO:0007669"/>
    <property type="project" value="TreeGrafter"/>
</dbReference>
<dbReference type="Gene3D" id="3.30.1240.10">
    <property type="match status" value="1"/>
</dbReference>
<reference evidence="1 2" key="1">
    <citation type="journal article" date="2015" name="Genome Announc.">
        <title>Expanding the biotechnology potential of lactobacilli through comparative genomics of 213 strains and associated genera.</title>
        <authorList>
            <person name="Sun Z."/>
            <person name="Harris H.M."/>
            <person name="McCann A."/>
            <person name="Guo C."/>
            <person name="Argimon S."/>
            <person name="Zhang W."/>
            <person name="Yang X."/>
            <person name="Jeffery I.B."/>
            <person name="Cooney J.C."/>
            <person name="Kagawa T.F."/>
            <person name="Liu W."/>
            <person name="Song Y."/>
            <person name="Salvetti E."/>
            <person name="Wrobel A."/>
            <person name="Rasinkangas P."/>
            <person name="Parkhill J."/>
            <person name="Rea M.C."/>
            <person name="O'Sullivan O."/>
            <person name="Ritari J."/>
            <person name="Douillard F.P."/>
            <person name="Paul Ross R."/>
            <person name="Yang R."/>
            <person name="Briner A.E."/>
            <person name="Felis G.E."/>
            <person name="de Vos W.M."/>
            <person name="Barrangou R."/>
            <person name="Klaenhammer T.R."/>
            <person name="Caufield P.W."/>
            <person name="Cui Y."/>
            <person name="Zhang H."/>
            <person name="O'Toole P.W."/>
        </authorList>
    </citation>
    <scope>NUCLEOTIDE SEQUENCE [LARGE SCALE GENOMIC DNA]</scope>
    <source>
        <strain evidence="1 2">DSM 18382</strain>
    </source>
</reference>
<gene>
    <name evidence="1" type="ORF">FD41_GL002488</name>
</gene>
<dbReference type="PROSITE" id="PS01229">
    <property type="entry name" value="COF_2"/>
    <property type="match status" value="1"/>
</dbReference>
<dbReference type="SFLD" id="SFLDS00003">
    <property type="entry name" value="Haloacid_Dehalogenase"/>
    <property type="match status" value="1"/>
</dbReference>
<proteinExistence type="predicted"/>
<dbReference type="NCBIfam" id="TIGR01484">
    <property type="entry name" value="HAD-SF-IIB"/>
    <property type="match status" value="1"/>
</dbReference>
<dbReference type="AlphaFoldDB" id="A0A0R1VVS5"/>
<dbReference type="GO" id="GO:0005829">
    <property type="term" value="C:cytosol"/>
    <property type="evidence" value="ECO:0007669"/>
    <property type="project" value="TreeGrafter"/>
</dbReference>
<name>A0A0R1VVS5_9LACO</name>
<accession>A0A0R1VVS5</accession>
<dbReference type="PROSITE" id="PS01228">
    <property type="entry name" value="COF_1"/>
    <property type="match status" value="1"/>
</dbReference>
<dbReference type="Gene3D" id="3.40.50.1000">
    <property type="entry name" value="HAD superfamily/HAD-like"/>
    <property type="match status" value="1"/>
</dbReference>
<dbReference type="NCBIfam" id="NF007806">
    <property type="entry name" value="PRK10513.1"/>
    <property type="match status" value="1"/>
</dbReference>
<protein>
    <submittedName>
        <fullName evidence="1">HAD superfamily hydrolase</fullName>
    </submittedName>
</protein>
<comment type="caution">
    <text evidence="1">The sequence shown here is derived from an EMBL/GenBank/DDBJ whole genome shotgun (WGS) entry which is preliminary data.</text>
</comment>
<dbReference type="PANTHER" id="PTHR10000">
    <property type="entry name" value="PHOSPHOSERINE PHOSPHATASE"/>
    <property type="match status" value="1"/>
</dbReference>
<dbReference type="InterPro" id="IPR036412">
    <property type="entry name" value="HAD-like_sf"/>
</dbReference>
<dbReference type="EMBL" id="AZFY01000042">
    <property type="protein sequence ID" value="KRM09602.1"/>
    <property type="molecule type" value="Genomic_DNA"/>
</dbReference>
<dbReference type="PATRIC" id="fig|1423743.5.peg.2554"/>
<evidence type="ECO:0000313" key="1">
    <source>
        <dbReference type="EMBL" id="KRM09602.1"/>
    </source>
</evidence>
<dbReference type="GO" id="GO:0000287">
    <property type="term" value="F:magnesium ion binding"/>
    <property type="evidence" value="ECO:0007669"/>
    <property type="project" value="TreeGrafter"/>
</dbReference>
<keyword evidence="2" id="KW-1185">Reference proteome</keyword>
<dbReference type="Proteomes" id="UP000051966">
    <property type="component" value="Unassembled WGS sequence"/>
</dbReference>
<dbReference type="SFLD" id="SFLDG01144">
    <property type="entry name" value="C2.B.4:_PGP_Like"/>
    <property type="match status" value="1"/>
</dbReference>
<keyword evidence="1" id="KW-0378">Hydrolase</keyword>
<sequence length="275" mass="30129">MFEGAQFMTIKLIAIDIDGTLLNEKNHLAPATIEAVGAARQKGIKVVLCTGRPLSGVKPYLDALKITGADEYAITFNGAMSQSLDGQVITHQTLTHDEFLETEMLARKLGVHYQFETMDAIYAFNRDLSPYSVGESYLVRLPIKYRTPEEIKPDLVISKAMFVDFPKLITKANTNLPQSLRDKMYVVQSEPFFIEIMNQKASKGNALQALSKDLGLTAENIMAIGDQGNDLTMIEYAGTGVAMGNAIDEVKAAATVITKPNSEDGVAYAINKWAL</sequence>
<dbReference type="InterPro" id="IPR023214">
    <property type="entry name" value="HAD_sf"/>
</dbReference>
<dbReference type="SUPFAM" id="SSF56784">
    <property type="entry name" value="HAD-like"/>
    <property type="match status" value="1"/>
</dbReference>
<dbReference type="InterPro" id="IPR006379">
    <property type="entry name" value="HAD-SF_hydro_IIB"/>
</dbReference>
<dbReference type="NCBIfam" id="TIGR00099">
    <property type="entry name" value="Cof-subfamily"/>
    <property type="match status" value="1"/>
</dbReference>
<organism evidence="1 2">
    <name type="scientific">Lentilactobacillus farraginis DSM 18382 = JCM 14108</name>
    <dbReference type="NCBI Taxonomy" id="1423743"/>
    <lineage>
        <taxon>Bacteria</taxon>
        <taxon>Bacillati</taxon>
        <taxon>Bacillota</taxon>
        <taxon>Bacilli</taxon>
        <taxon>Lactobacillales</taxon>
        <taxon>Lactobacillaceae</taxon>
        <taxon>Lentilactobacillus</taxon>
    </lineage>
</organism>
<evidence type="ECO:0000313" key="2">
    <source>
        <dbReference type="Proteomes" id="UP000051966"/>
    </source>
</evidence>
<dbReference type="CDD" id="cd07516">
    <property type="entry name" value="HAD_Pase"/>
    <property type="match status" value="1"/>
</dbReference>
<dbReference type="PANTHER" id="PTHR10000:SF8">
    <property type="entry name" value="HAD SUPERFAMILY HYDROLASE-LIKE, TYPE 3"/>
    <property type="match status" value="1"/>
</dbReference>
<dbReference type="SFLD" id="SFLDG01140">
    <property type="entry name" value="C2.B:_Phosphomannomutase_and_P"/>
    <property type="match status" value="1"/>
</dbReference>
<dbReference type="InterPro" id="IPR000150">
    <property type="entry name" value="Cof"/>
</dbReference>
<dbReference type="Pfam" id="PF08282">
    <property type="entry name" value="Hydrolase_3"/>
    <property type="match status" value="1"/>
</dbReference>